<evidence type="ECO:0000313" key="3">
    <source>
        <dbReference type="Proteomes" id="UP001055712"/>
    </source>
</evidence>
<gene>
    <name evidence="2" type="ORF">D9Q98_009044</name>
</gene>
<sequence>METPPLTASAQLLQERFSLVVEHHKAELQRSAVEQQNALRELSSLRHQGEQRTTQLQHQHDNAVAALQRRFEADVQALRERLRRDLTTAASQADSEWRAGTHPPLLLESSSEFDPGSYFSDTDDSNGGEGLESRRSSPVKSLAPPGLDHAAGSGSSTPRTMSHACLPASDSRPGSARQAGGTSCGSGSMRSAALRAYSPCTCQQGLGLRTASGSSGWLRGADILSD</sequence>
<feature type="region of interest" description="Disordered" evidence="1">
    <location>
        <begin position="88"/>
        <end position="189"/>
    </location>
</feature>
<dbReference type="Proteomes" id="UP001055712">
    <property type="component" value="Unassembled WGS sequence"/>
</dbReference>
<protein>
    <submittedName>
        <fullName evidence="2">Uncharacterized protein</fullName>
    </submittedName>
</protein>
<proteinExistence type="predicted"/>
<keyword evidence="3" id="KW-1185">Reference proteome</keyword>
<reference evidence="2" key="1">
    <citation type="journal article" date="2019" name="Plant J.">
        <title>Chlorella vulgaris genome assembly and annotation reveals the molecular basis for metabolic acclimation to high light conditions.</title>
        <authorList>
            <person name="Cecchin M."/>
            <person name="Marcolungo L."/>
            <person name="Rossato M."/>
            <person name="Girolomoni L."/>
            <person name="Cosentino E."/>
            <person name="Cuine S."/>
            <person name="Li-Beisson Y."/>
            <person name="Delledonne M."/>
            <person name="Ballottari M."/>
        </authorList>
    </citation>
    <scope>NUCLEOTIDE SEQUENCE</scope>
    <source>
        <strain evidence="2">211/11P</strain>
    </source>
</reference>
<name>A0A9D4TH29_CHLVU</name>
<dbReference type="EMBL" id="SIDB01000012">
    <property type="protein sequence ID" value="KAI3425277.1"/>
    <property type="molecule type" value="Genomic_DNA"/>
</dbReference>
<comment type="caution">
    <text evidence="2">The sequence shown here is derived from an EMBL/GenBank/DDBJ whole genome shotgun (WGS) entry which is preliminary data.</text>
</comment>
<evidence type="ECO:0000256" key="1">
    <source>
        <dbReference type="SAM" id="MobiDB-lite"/>
    </source>
</evidence>
<dbReference type="OrthoDB" id="10640843at2759"/>
<evidence type="ECO:0000313" key="2">
    <source>
        <dbReference type="EMBL" id="KAI3425277.1"/>
    </source>
</evidence>
<dbReference type="AlphaFoldDB" id="A0A9D4TH29"/>
<organism evidence="2 3">
    <name type="scientific">Chlorella vulgaris</name>
    <name type="common">Green alga</name>
    <dbReference type="NCBI Taxonomy" id="3077"/>
    <lineage>
        <taxon>Eukaryota</taxon>
        <taxon>Viridiplantae</taxon>
        <taxon>Chlorophyta</taxon>
        <taxon>core chlorophytes</taxon>
        <taxon>Trebouxiophyceae</taxon>
        <taxon>Chlorellales</taxon>
        <taxon>Chlorellaceae</taxon>
        <taxon>Chlorella clade</taxon>
        <taxon>Chlorella</taxon>
    </lineage>
</organism>
<accession>A0A9D4TH29</accession>
<reference evidence="2" key="2">
    <citation type="submission" date="2020-11" db="EMBL/GenBank/DDBJ databases">
        <authorList>
            <person name="Cecchin M."/>
            <person name="Marcolungo L."/>
            <person name="Rossato M."/>
            <person name="Girolomoni L."/>
            <person name="Cosentino E."/>
            <person name="Cuine S."/>
            <person name="Li-Beisson Y."/>
            <person name="Delledonne M."/>
            <person name="Ballottari M."/>
        </authorList>
    </citation>
    <scope>NUCLEOTIDE SEQUENCE</scope>
    <source>
        <strain evidence="2">211/11P</strain>
        <tissue evidence="2">Whole cell</tissue>
    </source>
</reference>